<dbReference type="InterPro" id="IPR025975">
    <property type="entry name" value="Polysacc_lyase"/>
</dbReference>
<dbReference type="EMBL" id="JAFEUM010000001">
    <property type="protein sequence ID" value="MBM7035447.1"/>
    <property type="molecule type" value="Genomic_DNA"/>
</dbReference>
<gene>
    <name evidence="2" type="ORF">JQC93_03425</name>
</gene>
<reference evidence="2 3" key="1">
    <citation type="submission" date="2021-02" db="EMBL/GenBank/DDBJ databases">
        <authorList>
            <person name="Park J.-S."/>
        </authorList>
    </citation>
    <scope>NUCLEOTIDE SEQUENCE [LARGE SCALE GENOMIC DNA]</scope>
    <source>
        <strain evidence="2 3">188UL20-2</strain>
    </source>
</reference>
<proteinExistence type="predicted"/>
<dbReference type="Gene3D" id="2.60.120.200">
    <property type="match status" value="1"/>
</dbReference>
<keyword evidence="3" id="KW-1185">Reference proteome</keyword>
<comment type="caution">
    <text evidence="2">The sequence shown here is derived from an EMBL/GenBank/DDBJ whole genome shotgun (WGS) entry which is preliminary data.</text>
</comment>
<organism evidence="2 3">
    <name type="scientific">Vibrio ulleungensis</name>
    <dbReference type="NCBI Taxonomy" id="2807619"/>
    <lineage>
        <taxon>Bacteria</taxon>
        <taxon>Pseudomonadati</taxon>
        <taxon>Pseudomonadota</taxon>
        <taxon>Gammaproteobacteria</taxon>
        <taxon>Vibrionales</taxon>
        <taxon>Vibrionaceae</taxon>
        <taxon>Vibrio</taxon>
    </lineage>
</organism>
<keyword evidence="2" id="KW-0456">Lyase</keyword>
<feature type="region of interest" description="Disordered" evidence="1">
    <location>
        <begin position="74"/>
        <end position="94"/>
    </location>
</feature>
<dbReference type="Proteomes" id="UP000809621">
    <property type="component" value="Unassembled WGS sequence"/>
</dbReference>
<evidence type="ECO:0000313" key="3">
    <source>
        <dbReference type="Proteomes" id="UP000809621"/>
    </source>
</evidence>
<protein>
    <submittedName>
        <fullName evidence="2">Polysaccharide lyase</fullName>
    </submittedName>
</protein>
<name>A0ABS2HH79_9VIBR</name>
<accession>A0ABS2HH79</accession>
<feature type="compositionally biased region" description="Basic and acidic residues" evidence="1">
    <location>
        <begin position="80"/>
        <end position="93"/>
    </location>
</feature>
<sequence>MHINSGIALAKAIAIMTLVSGCASTIDRGNFGPFQRSLNNTSHGYQVVTDPTGTANSEYVERFEVRNGDCTGNEDWSDCDNDRERSELSEKNKTTTPGKEYWYRWDIYFPEDYVNIYPTKTALAQFHQKSGHVVWMFQNSDGGYHLDQQVTGSTERYYELISEEDLRGKWHQIEVHANWEKNDSGFLKVWVNGEQKVDYSGRTMTAKAVYFKYGIYRSYMSRYKSWNNTDTVPTQTVYYSNVARATDRQSLAN</sequence>
<evidence type="ECO:0000313" key="2">
    <source>
        <dbReference type="EMBL" id="MBM7035447.1"/>
    </source>
</evidence>
<dbReference type="GO" id="GO:0016829">
    <property type="term" value="F:lyase activity"/>
    <property type="evidence" value="ECO:0007669"/>
    <property type="project" value="UniProtKB-KW"/>
</dbReference>
<evidence type="ECO:0000256" key="1">
    <source>
        <dbReference type="SAM" id="MobiDB-lite"/>
    </source>
</evidence>
<dbReference type="Pfam" id="PF14099">
    <property type="entry name" value="Polysacc_lyase"/>
    <property type="match status" value="1"/>
</dbReference>
<dbReference type="RefSeq" id="WP_205157047.1">
    <property type="nucleotide sequence ID" value="NZ_JAFEUM010000001.1"/>
</dbReference>